<dbReference type="STRING" id="1032480.MLP_19540"/>
<gene>
    <name evidence="5" type="ordered locus">MLP_19540</name>
</gene>
<dbReference type="PRINTS" id="PR00038">
    <property type="entry name" value="HTHLUXR"/>
</dbReference>
<evidence type="ECO:0000256" key="1">
    <source>
        <dbReference type="ARBA" id="ARBA00023015"/>
    </source>
</evidence>
<dbReference type="InterPro" id="IPR000792">
    <property type="entry name" value="Tscrpt_reg_LuxR_C"/>
</dbReference>
<accession>F5XT96</accession>
<dbReference type="PANTHER" id="PTHR44688:SF16">
    <property type="entry name" value="DNA-BINDING TRANSCRIPTIONAL ACTIVATOR DEVR_DOSR"/>
    <property type="match status" value="1"/>
</dbReference>
<keyword evidence="3" id="KW-0804">Transcription</keyword>
<evidence type="ECO:0000313" key="5">
    <source>
        <dbReference type="EMBL" id="BAK34968.1"/>
    </source>
</evidence>
<dbReference type="HOGENOM" id="CLU_524703_0_0_11"/>
<name>F5XT96_MICPN</name>
<dbReference type="Gene3D" id="1.25.40.10">
    <property type="entry name" value="Tetratricopeptide repeat domain"/>
    <property type="match status" value="1"/>
</dbReference>
<dbReference type="EMBL" id="AP012204">
    <property type="protein sequence ID" value="BAK34968.1"/>
    <property type="molecule type" value="Genomic_DNA"/>
</dbReference>
<dbReference type="OrthoDB" id="9816529at2"/>
<keyword evidence="2" id="KW-0238">DNA-binding</keyword>
<keyword evidence="1" id="KW-0805">Transcription regulation</keyword>
<dbReference type="KEGG" id="mph:MLP_19540"/>
<evidence type="ECO:0000313" key="6">
    <source>
        <dbReference type="Proteomes" id="UP000007947"/>
    </source>
</evidence>
<dbReference type="PROSITE" id="PS00622">
    <property type="entry name" value="HTH_LUXR_1"/>
    <property type="match status" value="1"/>
</dbReference>
<sequence>MAAGGMAEEALAAQLEAAAWAEFTADSFAVAGNLFLRSAELTPAGGPAARRLVNAAKSIRLSGGVGESYELLCRVLTLTDDPELTRAVRHSMYRISMWRAPTVAGRDALLRLAEEAASVDPGQAIAMLADAALASVEIGDLARARQVSERAIQLTSADRRQPPLGVVGIRAMVLGLCGEAVNVRALLDPRTAEIAAIDPLGSEMADQLSLVISLARLCSEDTDRAAELLERAVAGARERSARRAGRVGTATARWVYLWRGRWSAARASAHEALQLVESTGWANERPSSLATLARIEAVMGLAEECRQHVAESVEGAERMGGRPYIAYAHAALGLLELTQGRYLSAIENLLVLDDLAQDSGLHDTPVLWWSSDLIEAYSHYGLPDEAHRVLVRLERSVADHPIPTAAAVAARSRALLEPENALEHLSQALDWHARAPMPFEEARTRLFLGSVLRRRRQRAESRPHLQASLATFERLGAPDWAARARAELQASGVRQRASEQPVAGFSALTNQELQVALTVARGLSNRQVADQMFLSIKTVEFHLSHVYDKLGIHRRSQLIMLAAAQGQPDVARGDAAR</sequence>
<dbReference type="GO" id="GO:0003677">
    <property type="term" value="F:DNA binding"/>
    <property type="evidence" value="ECO:0007669"/>
    <property type="project" value="UniProtKB-KW"/>
</dbReference>
<dbReference type="PROSITE" id="PS50043">
    <property type="entry name" value="HTH_LUXR_2"/>
    <property type="match status" value="1"/>
</dbReference>
<evidence type="ECO:0000256" key="2">
    <source>
        <dbReference type="ARBA" id="ARBA00023125"/>
    </source>
</evidence>
<reference evidence="5 6" key="1">
    <citation type="submission" date="2011-05" db="EMBL/GenBank/DDBJ databases">
        <title>Whole genome sequence of Microlunatus phosphovorus NM-1.</title>
        <authorList>
            <person name="Hosoyama A."/>
            <person name="Sasaki K."/>
            <person name="Harada T."/>
            <person name="Igarashi R."/>
            <person name="Kawakoshi A."/>
            <person name="Sasagawa M."/>
            <person name="Fukada J."/>
            <person name="Nakamura S."/>
            <person name="Katano Y."/>
            <person name="Hanada S."/>
            <person name="Kamagata Y."/>
            <person name="Nakamura N."/>
            <person name="Yamazaki S."/>
            <person name="Fujita N."/>
        </authorList>
    </citation>
    <scope>NUCLEOTIDE SEQUENCE [LARGE SCALE GENOMIC DNA]</scope>
    <source>
        <strain evidence="6">ATCC 700054 / DSM 10555 / JCM 9379 / NBRC 101784 / NCIMB 13414 / VKM Ac-1990 / NM-1</strain>
    </source>
</reference>
<dbReference type="InterPro" id="IPR011990">
    <property type="entry name" value="TPR-like_helical_dom_sf"/>
</dbReference>
<dbReference type="InterPro" id="IPR036388">
    <property type="entry name" value="WH-like_DNA-bd_sf"/>
</dbReference>
<dbReference type="PANTHER" id="PTHR44688">
    <property type="entry name" value="DNA-BINDING TRANSCRIPTIONAL ACTIVATOR DEVR_DOSR"/>
    <property type="match status" value="1"/>
</dbReference>
<dbReference type="RefSeq" id="WP_013862842.1">
    <property type="nucleotide sequence ID" value="NC_015635.1"/>
</dbReference>
<protein>
    <submittedName>
        <fullName evidence="5">Putative LuxR family transcriptional regulator</fullName>
    </submittedName>
</protein>
<dbReference type="SUPFAM" id="SSF46894">
    <property type="entry name" value="C-terminal effector domain of the bipartite response regulators"/>
    <property type="match status" value="1"/>
</dbReference>
<keyword evidence="6" id="KW-1185">Reference proteome</keyword>
<dbReference type="eggNOG" id="COG2909">
    <property type="taxonomic scope" value="Bacteria"/>
</dbReference>
<dbReference type="CDD" id="cd06170">
    <property type="entry name" value="LuxR_C_like"/>
    <property type="match status" value="1"/>
</dbReference>
<dbReference type="SMART" id="SM00421">
    <property type="entry name" value="HTH_LUXR"/>
    <property type="match status" value="1"/>
</dbReference>
<proteinExistence type="predicted"/>
<evidence type="ECO:0000256" key="3">
    <source>
        <dbReference type="ARBA" id="ARBA00023163"/>
    </source>
</evidence>
<dbReference type="Pfam" id="PF00196">
    <property type="entry name" value="GerE"/>
    <property type="match status" value="1"/>
</dbReference>
<evidence type="ECO:0000259" key="4">
    <source>
        <dbReference type="PROSITE" id="PS50043"/>
    </source>
</evidence>
<dbReference type="SUPFAM" id="SSF48452">
    <property type="entry name" value="TPR-like"/>
    <property type="match status" value="1"/>
</dbReference>
<dbReference type="Gene3D" id="1.10.10.10">
    <property type="entry name" value="Winged helix-like DNA-binding domain superfamily/Winged helix DNA-binding domain"/>
    <property type="match status" value="1"/>
</dbReference>
<dbReference type="Proteomes" id="UP000007947">
    <property type="component" value="Chromosome"/>
</dbReference>
<dbReference type="GO" id="GO:0006355">
    <property type="term" value="P:regulation of DNA-templated transcription"/>
    <property type="evidence" value="ECO:0007669"/>
    <property type="project" value="InterPro"/>
</dbReference>
<feature type="domain" description="HTH luxR-type" evidence="4">
    <location>
        <begin position="501"/>
        <end position="566"/>
    </location>
</feature>
<organism evidence="5 6">
    <name type="scientific">Microlunatus phosphovorus (strain ATCC 700054 / DSM 10555 / JCM 9379 / NBRC 101784 / NCIMB 13414 / VKM Ac-1990 / NM-1)</name>
    <dbReference type="NCBI Taxonomy" id="1032480"/>
    <lineage>
        <taxon>Bacteria</taxon>
        <taxon>Bacillati</taxon>
        <taxon>Actinomycetota</taxon>
        <taxon>Actinomycetes</taxon>
        <taxon>Propionibacteriales</taxon>
        <taxon>Propionibacteriaceae</taxon>
        <taxon>Microlunatus</taxon>
    </lineage>
</organism>
<dbReference type="InterPro" id="IPR016032">
    <property type="entry name" value="Sig_transdc_resp-reg_C-effctor"/>
</dbReference>
<dbReference type="AlphaFoldDB" id="F5XT96"/>